<accession>A0AA38LEZ6</accession>
<dbReference type="CDD" id="cd19907">
    <property type="entry name" value="DSRM_AtDRB-like_rpt1"/>
    <property type="match status" value="1"/>
</dbReference>
<keyword evidence="2 3" id="KW-0694">RNA-binding</keyword>
<dbReference type="SMART" id="SM00358">
    <property type="entry name" value="DSRM"/>
    <property type="match status" value="3"/>
</dbReference>
<evidence type="ECO:0000313" key="7">
    <source>
        <dbReference type="Proteomes" id="UP000824469"/>
    </source>
</evidence>
<dbReference type="Pfam" id="PF00035">
    <property type="entry name" value="dsrm"/>
    <property type="match status" value="3"/>
</dbReference>
<dbReference type="PANTHER" id="PTHR46031">
    <property type="match status" value="1"/>
</dbReference>
<keyword evidence="1" id="KW-0677">Repeat</keyword>
<dbReference type="InterPro" id="IPR044450">
    <property type="entry name" value="AtDRB-like_DSRM_1"/>
</dbReference>
<feature type="region of interest" description="Disordered" evidence="4">
    <location>
        <begin position="478"/>
        <end position="511"/>
    </location>
</feature>
<keyword evidence="7" id="KW-1185">Reference proteome</keyword>
<evidence type="ECO:0000256" key="1">
    <source>
        <dbReference type="ARBA" id="ARBA00022737"/>
    </source>
</evidence>
<feature type="domain" description="DRBM" evidence="5">
    <location>
        <begin position="260"/>
        <end position="310"/>
    </location>
</feature>
<feature type="region of interest" description="Disordered" evidence="4">
    <location>
        <begin position="325"/>
        <end position="346"/>
    </location>
</feature>
<evidence type="ECO:0000256" key="4">
    <source>
        <dbReference type="SAM" id="MobiDB-lite"/>
    </source>
</evidence>
<evidence type="ECO:0000256" key="3">
    <source>
        <dbReference type="PROSITE-ProRule" id="PRU00266"/>
    </source>
</evidence>
<reference evidence="6 7" key="1">
    <citation type="journal article" date="2021" name="Nat. Plants">
        <title>The Taxus genome provides insights into paclitaxel biosynthesis.</title>
        <authorList>
            <person name="Xiong X."/>
            <person name="Gou J."/>
            <person name="Liao Q."/>
            <person name="Li Y."/>
            <person name="Zhou Q."/>
            <person name="Bi G."/>
            <person name="Li C."/>
            <person name="Du R."/>
            <person name="Wang X."/>
            <person name="Sun T."/>
            <person name="Guo L."/>
            <person name="Liang H."/>
            <person name="Lu P."/>
            <person name="Wu Y."/>
            <person name="Zhang Z."/>
            <person name="Ro D.K."/>
            <person name="Shang Y."/>
            <person name="Huang S."/>
            <person name="Yan J."/>
        </authorList>
    </citation>
    <scope>NUCLEOTIDE SEQUENCE [LARGE SCALE GENOMIC DNA]</scope>
    <source>
        <strain evidence="6">Ta-2019</strain>
    </source>
</reference>
<organism evidence="6 7">
    <name type="scientific">Taxus chinensis</name>
    <name type="common">Chinese yew</name>
    <name type="synonym">Taxus wallichiana var. chinensis</name>
    <dbReference type="NCBI Taxonomy" id="29808"/>
    <lineage>
        <taxon>Eukaryota</taxon>
        <taxon>Viridiplantae</taxon>
        <taxon>Streptophyta</taxon>
        <taxon>Embryophyta</taxon>
        <taxon>Tracheophyta</taxon>
        <taxon>Spermatophyta</taxon>
        <taxon>Pinopsida</taxon>
        <taxon>Pinidae</taxon>
        <taxon>Conifers II</taxon>
        <taxon>Cupressales</taxon>
        <taxon>Taxaceae</taxon>
        <taxon>Taxus</taxon>
    </lineage>
</organism>
<dbReference type="AlphaFoldDB" id="A0AA38LEZ6"/>
<feature type="compositionally biased region" description="Basic and acidic residues" evidence="4">
    <location>
        <begin position="126"/>
        <end position="139"/>
    </location>
</feature>
<dbReference type="SUPFAM" id="SSF54768">
    <property type="entry name" value="dsRNA-binding domain-like"/>
    <property type="match status" value="3"/>
</dbReference>
<evidence type="ECO:0000259" key="5">
    <source>
        <dbReference type="PROSITE" id="PS50137"/>
    </source>
</evidence>
<dbReference type="PROSITE" id="PS50137">
    <property type="entry name" value="DS_RBD"/>
    <property type="match status" value="3"/>
</dbReference>
<dbReference type="PANTHER" id="PTHR46031:SF41">
    <property type="entry name" value="DOUBLE-STRANDED RNA-BINDING PROTEIN 2-LIKE ISOFORM X1"/>
    <property type="match status" value="1"/>
</dbReference>
<sequence>MQEADEEEEEEEGLNYILNCEETGEGKMSKNKLQEFAQRNYRSLPIYNSTKEGPDHAPRFRASVTYDGHTYHSPAFFTSVKQAETAAAEAALHALNLTSNHNFNLTNGSVIVQMDPVEVPSNLQKESNKEQKGDKKEETLQQSEVMLPISESGMANVLENGELKAETSKIAQVPLSFPSSRIQVVSLRGYSASANSGKRTEKQNTGNIISIPQISGNETNKEQAIQQSEGKISTSQFMSDMHKNQLQDFAIRGGFDLPCYSSIREGLPHVPRFKAAVKFNGETFESPGFFNTLRQAEHAAATVALKSLSEKGSSLDESSMYKSLLQEKAQKEGKPSPTYNTTRSGPSHIPVFKCTVKFDGMTFEGTNAKTKKQAEKNAASTLWSALKDSRRSSVSTPQMHNDKAKALVCEPNDHERVQVISHMKEEITRQCHGQLCHLDLSTSVSAVSLSAPSEAFDMGSKEELVHNITACVLGNRDKDEVQQPCNRSSPTKHSSGTRIRVQPGLSSSSKPWVAMNLTASNKQFQNNTPDH</sequence>
<proteinExistence type="predicted"/>
<dbReference type="Gene3D" id="3.30.160.20">
    <property type="match status" value="3"/>
</dbReference>
<dbReference type="OMA" id="LERRQWN"/>
<feature type="region of interest" description="Disordered" evidence="4">
    <location>
        <begin position="122"/>
        <end position="141"/>
    </location>
</feature>
<evidence type="ECO:0000313" key="6">
    <source>
        <dbReference type="EMBL" id="KAH9322398.1"/>
    </source>
</evidence>
<protein>
    <recommendedName>
        <fullName evidence="5">DRBM domain-containing protein</fullName>
    </recommendedName>
</protein>
<dbReference type="EMBL" id="JAHRHJ020000003">
    <property type="protein sequence ID" value="KAH9322398.1"/>
    <property type="molecule type" value="Genomic_DNA"/>
</dbReference>
<gene>
    <name evidence="6" type="ORF">KI387_017037</name>
</gene>
<feature type="compositionally biased region" description="Polar residues" evidence="4">
    <location>
        <begin position="483"/>
        <end position="497"/>
    </location>
</feature>
<feature type="domain" description="DRBM" evidence="5">
    <location>
        <begin position="28"/>
        <end position="97"/>
    </location>
</feature>
<evidence type="ECO:0000256" key="2">
    <source>
        <dbReference type="ARBA" id="ARBA00022884"/>
    </source>
</evidence>
<feature type="domain" description="DRBM" evidence="5">
    <location>
        <begin position="320"/>
        <end position="388"/>
    </location>
</feature>
<comment type="caution">
    <text evidence="6">The sequence shown here is derived from an EMBL/GenBank/DDBJ whole genome shotgun (WGS) entry which is preliminary data.</text>
</comment>
<dbReference type="GO" id="GO:0003725">
    <property type="term" value="F:double-stranded RNA binding"/>
    <property type="evidence" value="ECO:0007669"/>
    <property type="project" value="InterPro"/>
</dbReference>
<name>A0AA38LEZ6_TAXCH</name>
<dbReference type="Proteomes" id="UP000824469">
    <property type="component" value="Unassembled WGS sequence"/>
</dbReference>
<dbReference type="InterPro" id="IPR014720">
    <property type="entry name" value="dsRBD_dom"/>
</dbReference>